<dbReference type="Pfam" id="PF13585">
    <property type="entry name" value="CHU_C"/>
    <property type="match status" value="1"/>
</dbReference>
<dbReference type="Pfam" id="PF17963">
    <property type="entry name" value="Big_9"/>
    <property type="match status" value="2"/>
</dbReference>
<feature type="region of interest" description="Disordered" evidence="1">
    <location>
        <begin position="682"/>
        <end position="701"/>
    </location>
</feature>
<reference evidence="3" key="1">
    <citation type="submission" date="2024-02" db="EMBL/GenBank/DDBJ databases">
        <title>Sediminibacterium planktonica sp. nov. and Sediminibacterium longus sp. nov., isolated from surface lake and river water.</title>
        <authorList>
            <person name="Watanabe K."/>
            <person name="Takemine S."/>
            <person name="Ishii Y."/>
            <person name="Ogata Y."/>
            <person name="Shindo C."/>
            <person name="Suda W."/>
        </authorList>
    </citation>
    <scope>NUCLEOTIDE SEQUENCE</scope>
    <source>
        <strain evidence="3">KACHI17</strain>
    </source>
</reference>
<gene>
    <name evidence="3" type="ORF">KACHI17_00200</name>
</gene>
<feature type="compositionally biased region" description="Low complexity" evidence="1">
    <location>
        <begin position="689"/>
        <end position="699"/>
    </location>
</feature>
<evidence type="ECO:0000313" key="3">
    <source>
        <dbReference type="EMBL" id="BFG69139.1"/>
    </source>
</evidence>
<sequence>MGNRNNIVKRFLGVVFFCFSTVMVFGEGSKDLYPKTGSTGFRASLLSTPTTGPNAVISSNSAVGIRFPNPGRQFVYAKFGEVIHVGSSAQGVVGDGFSSQTGTINLVAPNGTTYTSGTSTTVGKINFQSEEEVGPSLTIGDGGYTSYSRTVGLGEEGIWVIDFVAPNQTAIPGSDANSDLNATSLAVANGFTSTIHQQTKSRYIVAWDVTVVTAGVRQTGRVYQTVFSADLGLGANSLCDKAKFYVVSKDGYQYLVEPKAGFRPFQFAFFANNKGVRYNTGANAGLSAYRSAKNTDVENAFSDPSKPYDYHVPSDADDGTNITYKLFYNTPDNVNLPDTASIANSIYGSSSTWLFPSAPVIPTLTDLALVGKEGTPGKFSTTAPLTGGFITFNSNQAGAYRILIDANNDGDYTDNVDLTLRGDAVAGANSIAWDGKDGLGNLLTNTTTIKVNAVTLAGEVHFPLADAEKNLNGIQITRLNGTGSPNYTVYWDDQFLNFTGDVGASSPLTNLDNGSGQSSITNGHKWGTSGGGSGAGIFGDQAVIDTWTNVFSADQNLNVTITSQVADLEIVSLVGNLTNICVGTEVTYTFIARNNGPNNSGDVTVSFVVPTELTNLSVVSASVTSGTATGVGGTFSGTTFTDVLNMDNGAVVTYVVKGTIGSYPSGGNLNTSARILRAADVTDPDATNDDTSPPTDPTTECNGAPSGVGCNNIKNLTTTVNALPSTAALVSAATLTNCNNSNFTVQAVVPTTGSGTWSVISGTATIANLTNTTTNVSGVTAGETVVLRWTVSNGTCTPSTVDITLVNNALPSTAALVSAATLTNCNNSNFTVQAVVPTTGSGTWSVISGTATIANLTNTTTNVSGVTAGQTVVLRWTVSNGTCTPSTVDITLVNNALPSTAALVSAATLTNCNNSNFTVQAVVPTTGSGTWSVISGTATIANLTNTTTNVSGVTAGQTVVLRWTVSNGTCTPSTVDITLVNNAAPSTAALVSAATLTNCNNSNFTVQAVVPTTGSGTWSVISGTATIANLTSTTTNVSGVTAGETVVLRWTVSNGTCTPSTVDITLVNNASPSTAALVSAATLTNCNNSNFTVQAVVPTTGSGAWSVISGTATIANLTNTTTNVSGVTAGQTVVLRWTVSNGTCTPSTVDITLVNNLGPSSATLTTAASLTNCNNDVFNIGAVTPTTGTGVWTVVSGTATIANANATSTSVSNVTAGNTAVLRWTVSSPGCTSNTVDVTLINNALPSTAGLISPATLTNCNNSNFTVQAAVPTTGSGTWSVISGTASIANLTSTTTNVSGVTAGETVVLRWTVSNGTCTPSTVDITLVNNASPSTAALVSAATLTNCNNSNFAVQAVVPTTGSGTWSVISGTATIANLTSTTTNVSGVTAGETVVLRWTVSNGTCTPSTVDITLVNNASPSTAALVSAATLTNCNNSSFTVQAVVPTTGSGTWSVISGTATIANLTNTTTNVSGVTAGQTVVLRWTVTNGTCTPSTVDITLVNNLGPSSATLTTAASLTNCNNDVFNIGAVTPTVGTGVWTVVSGTATIANANATSTSVTNVTAGNTAVLRWTVTSPGCTSNTVDVTLINNALPSTAALVSAATLTNCNNSNFTVQAAVPTTGSGTWSVISGTATIANLTNTTTNISGVTAGQTVVLRWTVSNGTCTPSTVDITLVNNLGPSSATLTTAASLTNCNNDVFNIGAVTPTAGTGVWTVVSGTATITNANATSTSVSNVTAGNTAVLRWTVSSPGCTSNTVDVTLINNASPSTAALISPATLTNCNNSNFTVQAAVPTTGSGTWSVISGTATIANLTNTTTNVSSVTAGETVVLRWAVSNGTCTPSTVDITLVNNAAPSTAALVSAATLTNCNNSNFTVQAAVPTTGSGTWSVISGTATIANLTNTTTNVSGVASGETVVLRWTVSNGTCTPSIVDITLVNNALPSTAALISPATLTNCNNSNFTVQAAVPTTGSGTWSVISGTATIANLTNTTTNVSGVTAGETVVLRWTVSNGTCTPSTVDITLVNNATPSTAALISPATITNCNNGNFAVQAVVPTTGSGTWSVISGTATIANLTSTTTNVSGVKAGETVVLRWTVSNGTCTPSTVDITLVNNALPSTAALISPATLTNCNNSNFTVQAVVPTTGSGAWSVISGTVTIANLTNTTTNVSGVASGETVVLRWTVSNGTCTPSTVDITLVNNASPSTAALVSAATLTNCNNSNFTVQAAVPTTGSGTWSVISGTATIANLTNTTTNVSGVTAGQIVVLRWTVSNGTCTPSTVDITLINNAAPSVANAGTNQVNCNNGSFTMAALTPTVGTGSWSIISGLATIISSNLTNTLITSIPVGTSTTLRWSVNNGLCPASVADIILTNAESVNAGSNIIINCVTTAKLSPALSGQVWTTSISNPSAASINSNGEIIGLIKKGIYQFTLANANCSATITVTKNNCPPVALNDTQTVRNDQILTGTLKPKVSDPDSDVLTLSLIVSPTRGTIVFNTDGTYTYTPTTDYVGTDSITYRVCDTDGLCAEAKLYINVTGTPKPPVAINDSLITTKNTPVNGNVLTNDYNFGTNTNTGLTVTTTPVLPPANGTVLLNADGTFTYTPAHNFTGLDSFKYVICNAIALCDTATVYISINEPPSLQPKLEIEKRIDPSKIQYGTGETVTYTVVAKSTGNTAVHNISVLDILPVATKITNVKINNGSPTAGTASYESITNIIFWSIPLLGVGDSAILKYTLVLADSGVLKNVATISSPMIPGISDTASLSILVVNQADIKISKFLRAPAVISVNDEIGFTMIAENFGPAIGTEVVVQDSLYANLSDPRSMTVNIGKVSYDPVTRKITWRIDTLLVGQKDSLVIRVKVLSGGQIKNGATVRAKQSDPVSGNNGSVVSNITGGQVLVEGKEFFIPSVFTPNGDGKNDKFVILGLNRFPGSELIIYNRWGNVVYQSKDYKNDWTGNGLNEATYYYTLNLKTTSGIQKMAGWVQILR</sequence>
<organism evidence="3">
    <name type="scientific">Sediminibacterium sp. KACHI17</name>
    <dbReference type="NCBI Taxonomy" id="1751071"/>
    <lineage>
        <taxon>Bacteria</taxon>
        <taxon>Pseudomonadati</taxon>
        <taxon>Bacteroidota</taxon>
        <taxon>Chitinophagia</taxon>
        <taxon>Chitinophagales</taxon>
        <taxon>Chitinophagaceae</taxon>
        <taxon>Sediminibacterium</taxon>
    </lineage>
</organism>
<protein>
    <submittedName>
        <fullName evidence="3">Choice-of-anchor L domain-containing protein</fullName>
    </submittedName>
</protein>
<dbReference type="RefSeq" id="WP_353549489.1">
    <property type="nucleotide sequence ID" value="NZ_AP029612.1"/>
</dbReference>
<feature type="domain" description="DUF11" evidence="2">
    <location>
        <begin position="567"/>
        <end position="692"/>
    </location>
</feature>
<evidence type="ECO:0000259" key="2">
    <source>
        <dbReference type="Pfam" id="PF01345"/>
    </source>
</evidence>
<name>A0AAT9GER4_9BACT</name>
<accession>A0AAT9GER4</accession>
<dbReference type="InterPro" id="IPR001434">
    <property type="entry name" value="OmcB-like_DUF11"/>
</dbReference>
<dbReference type="EMBL" id="AP029612">
    <property type="protein sequence ID" value="BFG69139.1"/>
    <property type="molecule type" value="Genomic_DNA"/>
</dbReference>
<feature type="domain" description="DUF11" evidence="2">
    <location>
        <begin position="2771"/>
        <end position="2888"/>
    </location>
</feature>
<dbReference type="NCBIfam" id="TIGR04131">
    <property type="entry name" value="Bac_Flav_CTERM"/>
    <property type="match status" value="1"/>
</dbReference>
<dbReference type="Pfam" id="PF01345">
    <property type="entry name" value="DUF11"/>
    <property type="match status" value="3"/>
</dbReference>
<dbReference type="InterPro" id="IPR026341">
    <property type="entry name" value="T9SS_type_B"/>
</dbReference>
<feature type="domain" description="DUF11" evidence="2">
    <location>
        <begin position="2643"/>
        <end position="2750"/>
    </location>
</feature>
<evidence type="ECO:0000256" key="1">
    <source>
        <dbReference type="SAM" id="MobiDB-lite"/>
    </source>
</evidence>
<dbReference type="Gene3D" id="2.60.40.1170">
    <property type="entry name" value="Mu homology domain, subdomain B"/>
    <property type="match status" value="2"/>
</dbReference>
<proteinExistence type="predicted"/>